<gene>
    <name evidence="1" type="ORF">FIU01_09110</name>
</gene>
<sequence length="172" mass="19094">MTISNPSATIQLDVLNWRHSIHSPYTESKVSEPFKAPPRETWDVLARFQDPNAIELSNGQNATDLEISLWLIAAAKNADWVEKYKLKNTAGALIFHEDALNNFVGGTLVVDDEAFHSIIAAVTSAHLLSTLFLTIDGLQSAQSSNATYSWNIEKEKKLTVTHIEAKFHYGQA</sequence>
<organism evidence="1 2">
    <name type="scientific">Methylophilus medardicus</name>
    <dbReference type="NCBI Taxonomy" id="2588534"/>
    <lineage>
        <taxon>Bacteria</taxon>
        <taxon>Pseudomonadati</taxon>
        <taxon>Pseudomonadota</taxon>
        <taxon>Betaproteobacteria</taxon>
        <taxon>Nitrosomonadales</taxon>
        <taxon>Methylophilaceae</taxon>
        <taxon>Methylophilus</taxon>
    </lineage>
</organism>
<protein>
    <submittedName>
        <fullName evidence="1">Uncharacterized protein</fullName>
    </submittedName>
</protein>
<accession>A0A5B8CTU5</accession>
<evidence type="ECO:0000313" key="1">
    <source>
        <dbReference type="EMBL" id="QDC44673.1"/>
    </source>
</evidence>
<evidence type="ECO:0000313" key="2">
    <source>
        <dbReference type="Proteomes" id="UP000311008"/>
    </source>
</evidence>
<keyword evidence="2" id="KW-1185">Reference proteome</keyword>
<dbReference type="Proteomes" id="UP000311008">
    <property type="component" value="Chromosome"/>
</dbReference>
<dbReference type="RefSeq" id="WP_140004003.1">
    <property type="nucleotide sequence ID" value="NZ_CP040946.1"/>
</dbReference>
<name>A0A5B8CTU5_9PROT</name>
<dbReference type="KEGG" id="mmec:FIU01_09110"/>
<proteinExistence type="predicted"/>
<dbReference type="AlphaFoldDB" id="A0A5B8CTU5"/>
<dbReference type="EMBL" id="CP040946">
    <property type="protein sequence ID" value="QDC44673.1"/>
    <property type="molecule type" value="Genomic_DNA"/>
</dbReference>
<reference evidence="2" key="1">
    <citation type="journal article" date="2019" name="ISME J.">
        <title>Evolution in action: habitat transition from sediment to the pelagial leads to genome streamlining in Methylophilaceae.</title>
        <authorList>
            <person name="Salcher M."/>
            <person name="Schaefle D."/>
            <person name="Kaspar M."/>
            <person name="Neuenschwander S.M."/>
            <person name="Ghai R."/>
        </authorList>
    </citation>
    <scope>NUCLEOTIDE SEQUENCE [LARGE SCALE GENOMIC DNA]</scope>
    <source>
        <strain evidence="2">MMS-M-51</strain>
    </source>
</reference>